<dbReference type="SUPFAM" id="SSF55846">
    <property type="entry name" value="N-acetylmuramoyl-L-alanine amidase-like"/>
    <property type="match status" value="1"/>
</dbReference>
<feature type="domain" description="N-acetylmuramoyl-L-alanine amidase" evidence="2">
    <location>
        <begin position="279"/>
        <end position="415"/>
    </location>
</feature>
<proteinExistence type="predicted"/>
<dbReference type="GO" id="GO:0008745">
    <property type="term" value="F:N-acetylmuramoyl-L-alanine amidase activity"/>
    <property type="evidence" value="ECO:0007669"/>
    <property type="project" value="InterPro"/>
</dbReference>
<sequence>MGNRPDIFISSTSADLAKARETVSEALLDAHCHPVVQEHFPVSAGNIRLRENSTIQECQAVIHIAGLVYGSEPQPPMNPRRSYTQLEYDAATQHERPIYLFFPTERFYEEPSNLPAGFTFSEPEEKKVLQRSHQARLRAGNDVWHEFSSLEELREKVLRLAVREDHWKRLIKDERKAPWRLAAIVVISISFSAALLFWKMDHEGDKTREILLELSQHPNRKLEDVSEKRGLSQEQAVQGITEFKARVDSDLNATPEDRKLSEVAGKFVLAGFTPEQFKNYVEQLHFDDWKPSFVVLHHTASPLEKWEKSPERGLRSFHDFITQSKNWNGGPHLFIDREKIWVLNRLTEPGIHARAWNKVSIGIEMVGDYNHDPLSDEIRDNTVAAIAILNRKLGLGEEHLRLHSEAPDSKSTCPGKNVSKADMIQRILKTMRTP</sequence>
<dbReference type="Pfam" id="PF13271">
    <property type="entry name" value="DUF4062"/>
    <property type="match status" value="1"/>
</dbReference>
<accession>A0A5R8KI99</accession>
<dbReference type="GO" id="GO:0009253">
    <property type="term" value="P:peptidoglycan catabolic process"/>
    <property type="evidence" value="ECO:0007669"/>
    <property type="project" value="InterPro"/>
</dbReference>
<dbReference type="EMBL" id="VAUV01000004">
    <property type="protein sequence ID" value="TLD71705.1"/>
    <property type="molecule type" value="Genomic_DNA"/>
</dbReference>
<evidence type="ECO:0000313" key="3">
    <source>
        <dbReference type="EMBL" id="TLD71705.1"/>
    </source>
</evidence>
<dbReference type="SMART" id="SM00644">
    <property type="entry name" value="Ami_2"/>
    <property type="match status" value="1"/>
</dbReference>
<feature type="transmembrane region" description="Helical" evidence="1">
    <location>
        <begin position="177"/>
        <end position="198"/>
    </location>
</feature>
<keyword evidence="1" id="KW-1133">Transmembrane helix</keyword>
<comment type="caution">
    <text evidence="3">The sequence shown here is derived from an EMBL/GenBank/DDBJ whole genome shotgun (WGS) entry which is preliminary data.</text>
</comment>
<keyword evidence="4" id="KW-1185">Reference proteome</keyword>
<dbReference type="InterPro" id="IPR036505">
    <property type="entry name" value="Amidase/PGRP_sf"/>
</dbReference>
<dbReference type="Gene3D" id="3.40.80.10">
    <property type="entry name" value="Peptidoglycan recognition protein-like"/>
    <property type="match status" value="1"/>
</dbReference>
<evidence type="ECO:0000259" key="2">
    <source>
        <dbReference type="SMART" id="SM00644"/>
    </source>
</evidence>
<gene>
    <name evidence="3" type="ORF">FEM03_06085</name>
</gene>
<dbReference type="InterPro" id="IPR025139">
    <property type="entry name" value="DUF4062"/>
</dbReference>
<reference evidence="3 4" key="1">
    <citation type="submission" date="2019-05" db="EMBL/GenBank/DDBJ databases">
        <title>Verrucobacter flavum gen. nov., sp. nov. a new member of the family Verrucomicrobiaceae.</title>
        <authorList>
            <person name="Szuroczki S."/>
            <person name="Abbaszade G."/>
            <person name="Szabo A."/>
            <person name="Felfoldi T."/>
            <person name="Schumann P."/>
            <person name="Boka K."/>
            <person name="Keki Z."/>
            <person name="Toumi M."/>
            <person name="Toth E."/>
        </authorList>
    </citation>
    <scope>NUCLEOTIDE SEQUENCE [LARGE SCALE GENOMIC DNA]</scope>
    <source>
        <strain evidence="3 4">MG-N-17</strain>
    </source>
</reference>
<protein>
    <submittedName>
        <fullName evidence="3">DUF4062 domain-containing protein</fullName>
    </submittedName>
</protein>
<dbReference type="Proteomes" id="UP000306196">
    <property type="component" value="Unassembled WGS sequence"/>
</dbReference>
<name>A0A5R8KI99_9BACT</name>
<evidence type="ECO:0000313" key="4">
    <source>
        <dbReference type="Proteomes" id="UP000306196"/>
    </source>
</evidence>
<keyword evidence="1" id="KW-0472">Membrane</keyword>
<keyword evidence="1" id="KW-0812">Transmembrane</keyword>
<dbReference type="InterPro" id="IPR002502">
    <property type="entry name" value="Amidase_domain"/>
</dbReference>
<organism evidence="3 4">
    <name type="scientific">Phragmitibacter flavus</name>
    <dbReference type="NCBI Taxonomy" id="2576071"/>
    <lineage>
        <taxon>Bacteria</taxon>
        <taxon>Pseudomonadati</taxon>
        <taxon>Verrucomicrobiota</taxon>
        <taxon>Verrucomicrobiia</taxon>
        <taxon>Verrucomicrobiales</taxon>
        <taxon>Verrucomicrobiaceae</taxon>
        <taxon>Phragmitibacter</taxon>
    </lineage>
</organism>
<dbReference type="RefSeq" id="WP_138085299.1">
    <property type="nucleotide sequence ID" value="NZ_VAUV01000004.1"/>
</dbReference>
<evidence type="ECO:0000256" key="1">
    <source>
        <dbReference type="SAM" id="Phobius"/>
    </source>
</evidence>
<dbReference type="Pfam" id="PF01510">
    <property type="entry name" value="Amidase_2"/>
    <property type="match status" value="1"/>
</dbReference>
<dbReference type="OrthoDB" id="200407at2"/>
<dbReference type="CDD" id="cd06583">
    <property type="entry name" value="PGRP"/>
    <property type="match status" value="1"/>
</dbReference>
<dbReference type="AlphaFoldDB" id="A0A5R8KI99"/>